<protein>
    <submittedName>
        <fullName evidence="1">Site-specific recombinase XerD</fullName>
    </submittedName>
</protein>
<proteinExistence type="predicted"/>
<dbReference type="Proteomes" id="UP000554286">
    <property type="component" value="Unassembled WGS sequence"/>
</dbReference>
<organism evidence="1 2">
    <name type="scientific">Roseospira visakhapatnamensis</name>
    <dbReference type="NCBI Taxonomy" id="390880"/>
    <lineage>
        <taxon>Bacteria</taxon>
        <taxon>Pseudomonadati</taxon>
        <taxon>Pseudomonadota</taxon>
        <taxon>Alphaproteobacteria</taxon>
        <taxon>Rhodospirillales</taxon>
        <taxon>Rhodospirillaceae</taxon>
        <taxon>Roseospira</taxon>
    </lineage>
</organism>
<comment type="caution">
    <text evidence="1">The sequence shown here is derived from an EMBL/GenBank/DDBJ whole genome shotgun (WGS) entry which is preliminary data.</text>
</comment>
<dbReference type="SUPFAM" id="SSF56349">
    <property type="entry name" value="DNA breaking-rejoining enzymes"/>
    <property type="match status" value="1"/>
</dbReference>
<dbReference type="EMBL" id="JACIGK010000006">
    <property type="protein sequence ID" value="MBB4265415.1"/>
    <property type="molecule type" value="Genomic_DNA"/>
</dbReference>
<keyword evidence="2" id="KW-1185">Reference proteome</keyword>
<reference evidence="1 2" key="1">
    <citation type="submission" date="2020-08" db="EMBL/GenBank/DDBJ databases">
        <title>Genome sequencing of Purple Non-Sulfur Bacteria from various extreme environments.</title>
        <authorList>
            <person name="Mayer M."/>
        </authorList>
    </citation>
    <scope>NUCLEOTIDE SEQUENCE [LARGE SCALE GENOMIC DNA]</scope>
    <source>
        <strain evidence="1 2">JA131</strain>
    </source>
</reference>
<gene>
    <name evidence="1" type="ORF">GGD89_001034</name>
</gene>
<name>A0A7W6W8V1_9PROT</name>
<sequence>MIGKLLGHTQIQTTARHAHLANNSVKAAARKISDFIADAITGP</sequence>
<dbReference type="AlphaFoldDB" id="A0A7W6W8V1"/>
<evidence type="ECO:0000313" key="2">
    <source>
        <dbReference type="Proteomes" id="UP000554286"/>
    </source>
</evidence>
<accession>A0A7W6W8V1</accession>
<dbReference type="GO" id="GO:0003677">
    <property type="term" value="F:DNA binding"/>
    <property type="evidence" value="ECO:0007669"/>
    <property type="project" value="InterPro"/>
</dbReference>
<dbReference type="InterPro" id="IPR011010">
    <property type="entry name" value="DNA_brk_join_enz"/>
</dbReference>
<evidence type="ECO:0000313" key="1">
    <source>
        <dbReference type="EMBL" id="MBB4265415.1"/>
    </source>
</evidence>